<gene>
    <name evidence="6" type="ORF">F1189_21355</name>
</gene>
<dbReference type="Gene3D" id="3.40.190.10">
    <property type="entry name" value="Periplasmic binding protein-like II"/>
    <property type="match status" value="2"/>
</dbReference>
<dbReference type="PROSITE" id="PS50931">
    <property type="entry name" value="HTH_LYSR"/>
    <property type="match status" value="1"/>
</dbReference>
<evidence type="ECO:0000313" key="6">
    <source>
        <dbReference type="EMBL" id="KAA5610052.1"/>
    </source>
</evidence>
<comment type="similarity">
    <text evidence="1">Belongs to the LysR transcriptional regulatory family.</text>
</comment>
<dbReference type="EMBL" id="VWPK01000039">
    <property type="protein sequence ID" value="KAA5610052.1"/>
    <property type="molecule type" value="Genomic_DNA"/>
</dbReference>
<keyword evidence="3" id="KW-0238">DNA-binding</keyword>
<dbReference type="PANTHER" id="PTHR30419">
    <property type="entry name" value="HTH-TYPE TRANSCRIPTIONAL REGULATOR YBHD"/>
    <property type="match status" value="1"/>
</dbReference>
<dbReference type="InterPro" id="IPR036390">
    <property type="entry name" value="WH_DNA-bd_sf"/>
</dbReference>
<dbReference type="InterPro" id="IPR005119">
    <property type="entry name" value="LysR_subst-bd"/>
</dbReference>
<protein>
    <submittedName>
        <fullName evidence="6">LysR family transcriptional regulator</fullName>
    </submittedName>
</protein>
<reference evidence="6 7" key="1">
    <citation type="submission" date="2019-09" db="EMBL/GenBank/DDBJ databases">
        <title>Genome sequence of Rhodovastum atsumiense, a diverse member of the Acetobacteraceae family of non-sulfur purple photosynthetic bacteria.</title>
        <authorList>
            <person name="Meyer T."/>
            <person name="Kyndt J."/>
        </authorList>
    </citation>
    <scope>NUCLEOTIDE SEQUENCE [LARGE SCALE GENOMIC DNA]</scope>
    <source>
        <strain evidence="6 7">DSM 21279</strain>
    </source>
</reference>
<feature type="domain" description="HTH lysR-type" evidence="5">
    <location>
        <begin position="16"/>
        <end position="73"/>
    </location>
</feature>
<dbReference type="InterPro" id="IPR036388">
    <property type="entry name" value="WH-like_DNA-bd_sf"/>
</dbReference>
<dbReference type="GO" id="GO:0003677">
    <property type="term" value="F:DNA binding"/>
    <property type="evidence" value="ECO:0007669"/>
    <property type="project" value="UniProtKB-KW"/>
</dbReference>
<dbReference type="AlphaFoldDB" id="A0A5M6IP61"/>
<dbReference type="SUPFAM" id="SSF53850">
    <property type="entry name" value="Periplasmic binding protein-like II"/>
    <property type="match status" value="1"/>
</dbReference>
<proteinExistence type="inferred from homology"/>
<keyword evidence="2" id="KW-0805">Transcription regulation</keyword>
<dbReference type="OrthoDB" id="7506954at2"/>
<dbReference type="InterPro" id="IPR000847">
    <property type="entry name" value="LysR_HTH_N"/>
</dbReference>
<dbReference type="Gene3D" id="1.10.10.10">
    <property type="entry name" value="Winged helix-like DNA-binding domain superfamily/Winged helix DNA-binding domain"/>
    <property type="match status" value="1"/>
</dbReference>
<dbReference type="SUPFAM" id="SSF46785">
    <property type="entry name" value="Winged helix' DNA-binding domain"/>
    <property type="match status" value="1"/>
</dbReference>
<keyword evidence="7" id="KW-1185">Reference proteome</keyword>
<comment type="caution">
    <text evidence="6">The sequence shown here is derived from an EMBL/GenBank/DDBJ whole genome shotgun (WGS) entry which is preliminary data.</text>
</comment>
<dbReference type="PRINTS" id="PR00039">
    <property type="entry name" value="HTHLYSR"/>
</dbReference>
<dbReference type="FunFam" id="1.10.10.10:FF:000001">
    <property type="entry name" value="LysR family transcriptional regulator"/>
    <property type="match status" value="1"/>
</dbReference>
<name>A0A5M6IP61_9PROT</name>
<dbReference type="PANTHER" id="PTHR30419:SF8">
    <property type="entry name" value="NITROGEN ASSIMILATION TRANSCRIPTIONAL ACTIVATOR-RELATED"/>
    <property type="match status" value="1"/>
</dbReference>
<dbReference type="InterPro" id="IPR050950">
    <property type="entry name" value="HTH-type_LysR_regulators"/>
</dbReference>
<dbReference type="Pfam" id="PF03466">
    <property type="entry name" value="LysR_substrate"/>
    <property type="match status" value="1"/>
</dbReference>
<dbReference type="RefSeq" id="WP_150042906.1">
    <property type="nucleotide sequence ID" value="NZ_OW485601.1"/>
</dbReference>
<dbReference type="Proteomes" id="UP000325255">
    <property type="component" value="Unassembled WGS sequence"/>
</dbReference>
<dbReference type="CDD" id="cd05466">
    <property type="entry name" value="PBP2_LTTR_substrate"/>
    <property type="match status" value="1"/>
</dbReference>
<evidence type="ECO:0000313" key="7">
    <source>
        <dbReference type="Proteomes" id="UP000325255"/>
    </source>
</evidence>
<evidence type="ECO:0000259" key="5">
    <source>
        <dbReference type="PROSITE" id="PS50931"/>
    </source>
</evidence>
<sequence>MPNHLPTDPERLGRELDWNLLRTFMMVVQEGSITNAALRLCLTQPAVSLALKRLEQRLGRRLIERGGGKFELTDAGRSIYREVRDIYGSITRFGSLVSGTREEMSGHVRLLMISRVQTRYLDQAMQEFHQMHPQVTFRVEVMATADVHVGLQQKMGSLGICLMRSPVPGLEAEVLVRQTYRLYCGAPHPLFARPGLRIADLRQENFVSFVSDQIDGMLSPLALFRAREGFAGRVIASSSNLDEVRRMIVCGLGIGPLPEHIAAADVAAGLLRELPPADGVAPVDIFVAWNPAARATQAEIAFRRHLLSKIEHIPIPERLPG</sequence>
<keyword evidence="4" id="KW-0804">Transcription</keyword>
<evidence type="ECO:0000256" key="4">
    <source>
        <dbReference type="ARBA" id="ARBA00023163"/>
    </source>
</evidence>
<evidence type="ECO:0000256" key="1">
    <source>
        <dbReference type="ARBA" id="ARBA00009437"/>
    </source>
</evidence>
<accession>A0A5M6IP61</accession>
<evidence type="ECO:0000256" key="2">
    <source>
        <dbReference type="ARBA" id="ARBA00023015"/>
    </source>
</evidence>
<dbReference type="GO" id="GO:0005829">
    <property type="term" value="C:cytosol"/>
    <property type="evidence" value="ECO:0007669"/>
    <property type="project" value="TreeGrafter"/>
</dbReference>
<dbReference type="GO" id="GO:0003700">
    <property type="term" value="F:DNA-binding transcription factor activity"/>
    <property type="evidence" value="ECO:0007669"/>
    <property type="project" value="InterPro"/>
</dbReference>
<evidence type="ECO:0000256" key="3">
    <source>
        <dbReference type="ARBA" id="ARBA00023125"/>
    </source>
</evidence>
<dbReference type="Pfam" id="PF00126">
    <property type="entry name" value="HTH_1"/>
    <property type="match status" value="1"/>
</dbReference>
<organism evidence="6 7">
    <name type="scientific">Rhodovastum atsumiense</name>
    <dbReference type="NCBI Taxonomy" id="504468"/>
    <lineage>
        <taxon>Bacteria</taxon>
        <taxon>Pseudomonadati</taxon>
        <taxon>Pseudomonadota</taxon>
        <taxon>Alphaproteobacteria</taxon>
        <taxon>Acetobacterales</taxon>
        <taxon>Acetobacteraceae</taxon>
        <taxon>Rhodovastum</taxon>
    </lineage>
</organism>